<proteinExistence type="predicted"/>
<comment type="caution">
    <text evidence="1">The sequence shown here is derived from an EMBL/GenBank/DDBJ whole genome shotgun (WGS) entry which is preliminary data.</text>
</comment>
<organism evidence="1 2">
    <name type="scientific">Paenibacillus sedimenti</name>
    <dbReference type="NCBI Taxonomy" id="2770274"/>
    <lineage>
        <taxon>Bacteria</taxon>
        <taxon>Bacillati</taxon>
        <taxon>Bacillota</taxon>
        <taxon>Bacilli</taxon>
        <taxon>Bacillales</taxon>
        <taxon>Paenibacillaceae</taxon>
        <taxon>Paenibacillus</taxon>
    </lineage>
</organism>
<evidence type="ECO:0000313" key="2">
    <source>
        <dbReference type="Proteomes" id="UP000650466"/>
    </source>
</evidence>
<dbReference type="AlphaFoldDB" id="A0A926KTQ7"/>
<keyword evidence="2" id="KW-1185">Reference proteome</keyword>
<evidence type="ECO:0000313" key="1">
    <source>
        <dbReference type="EMBL" id="MBD0384032.1"/>
    </source>
</evidence>
<dbReference type="EMBL" id="JACVVD010000014">
    <property type="protein sequence ID" value="MBD0384032.1"/>
    <property type="molecule type" value="Genomic_DNA"/>
</dbReference>
<dbReference type="Proteomes" id="UP000650466">
    <property type="component" value="Unassembled WGS sequence"/>
</dbReference>
<gene>
    <name evidence="1" type="ORF">ICC18_28670</name>
</gene>
<accession>A0A926KTQ7</accession>
<dbReference type="Pfam" id="PF19486">
    <property type="entry name" value="DUF6022"/>
    <property type="match status" value="1"/>
</dbReference>
<dbReference type="InterPro" id="IPR046064">
    <property type="entry name" value="DUF6022"/>
</dbReference>
<sequence length="166" mass="19337">MSSLTETLKGTTMRMMKNYVQQYIDHNYQQVWDKNLPEIERIFAKGGDSAYGFYCLKLFEPLMAEIVGAGFVPRPVLPGTFPQSEEHWGLWEDRERRFWSVIHQENRQPLGTLVSRIYHDHTRPRLPRPPQVYLIRETDPTLISHVIVNADPECEEPMDGGNGSYE</sequence>
<reference evidence="1" key="1">
    <citation type="submission" date="2020-09" db="EMBL/GenBank/DDBJ databases">
        <title>Draft Genome Sequence of Paenibacillus sp. WST5.</title>
        <authorList>
            <person name="Bao Z."/>
        </authorList>
    </citation>
    <scope>NUCLEOTIDE SEQUENCE</scope>
    <source>
        <strain evidence="1">WST5</strain>
    </source>
</reference>
<name>A0A926KTQ7_9BACL</name>
<protein>
    <submittedName>
        <fullName evidence="1">Uncharacterized protein</fullName>
    </submittedName>
</protein>
<dbReference type="RefSeq" id="WP_188177804.1">
    <property type="nucleotide sequence ID" value="NZ_JACVVD010000014.1"/>
</dbReference>